<dbReference type="CDD" id="cd00207">
    <property type="entry name" value="fer2"/>
    <property type="match status" value="1"/>
</dbReference>
<dbReference type="eggNOG" id="COG2080">
    <property type="taxonomic scope" value="Bacteria"/>
</dbReference>
<feature type="domain" description="2Fe-2S ferredoxin-type" evidence="6">
    <location>
        <begin position="28"/>
        <end position="105"/>
    </location>
</feature>
<dbReference type="SUPFAM" id="SSF47741">
    <property type="entry name" value="CO dehydrogenase ISP C-domain like"/>
    <property type="match status" value="1"/>
</dbReference>
<dbReference type="InterPro" id="IPR002888">
    <property type="entry name" value="2Fe-2S-bd"/>
</dbReference>
<dbReference type="SUPFAM" id="SSF54292">
    <property type="entry name" value="2Fe-2S ferredoxin-like"/>
    <property type="match status" value="1"/>
</dbReference>
<evidence type="ECO:0000256" key="5">
    <source>
        <dbReference type="ARBA" id="ARBA00023014"/>
    </source>
</evidence>
<evidence type="ECO:0000256" key="2">
    <source>
        <dbReference type="ARBA" id="ARBA00022723"/>
    </source>
</evidence>
<dbReference type="GO" id="GO:0046872">
    <property type="term" value="F:metal ion binding"/>
    <property type="evidence" value="ECO:0007669"/>
    <property type="project" value="UniProtKB-KW"/>
</dbReference>
<gene>
    <name evidence="7" type="ORF">GP2143_11684</name>
</gene>
<dbReference type="PANTHER" id="PTHR44379:SF2">
    <property type="entry name" value="BLR6218 PROTEIN"/>
    <property type="match status" value="1"/>
</dbReference>
<dbReference type="GO" id="GO:0051537">
    <property type="term" value="F:2 iron, 2 sulfur cluster binding"/>
    <property type="evidence" value="ECO:0007669"/>
    <property type="project" value="UniProtKB-KW"/>
</dbReference>
<keyword evidence="4" id="KW-0408">Iron</keyword>
<dbReference type="PANTHER" id="PTHR44379">
    <property type="entry name" value="OXIDOREDUCTASE WITH IRON-SULFUR SUBUNIT"/>
    <property type="match status" value="1"/>
</dbReference>
<evidence type="ECO:0000259" key="6">
    <source>
        <dbReference type="PROSITE" id="PS51085"/>
    </source>
</evidence>
<name>A0YGY3_9GAMM</name>
<evidence type="ECO:0000256" key="3">
    <source>
        <dbReference type="ARBA" id="ARBA00023002"/>
    </source>
</evidence>
<dbReference type="PROSITE" id="PS00197">
    <property type="entry name" value="2FE2S_FER_1"/>
    <property type="match status" value="1"/>
</dbReference>
<keyword evidence="3" id="KW-0560">Oxidoreductase</keyword>
<dbReference type="STRING" id="247633.GP2143_11684"/>
<proteinExistence type="predicted"/>
<dbReference type="GO" id="GO:0016491">
    <property type="term" value="F:oxidoreductase activity"/>
    <property type="evidence" value="ECO:0007669"/>
    <property type="project" value="UniProtKB-KW"/>
</dbReference>
<evidence type="ECO:0000313" key="7">
    <source>
        <dbReference type="EMBL" id="EAW29858.1"/>
    </source>
</evidence>
<sequence length="189" mass="20978">MQEESGWKSQGLMVSLFERITELTFNGPDMNLFINGTERVINGVWEEETLLSVLREYFGLIGTRFGCGKGLCGSCTVHVDGEPVRSCITSVNNIAGTSVLTIEGLQQDSEKLHPLQQAWIDERVPQCGYCHSGQIMQAWGLLSKTSNPTEEQINAFMDSVLCRCGTYDRIKKAILRAAVMLQQSSDTHV</sequence>
<dbReference type="InterPro" id="IPR051452">
    <property type="entry name" value="Diverse_Oxidoreductases"/>
</dbReference>
<keyword evidence="2" id="KW-0479">Metal-binding</keyword>
<evidence type="ECO:0000256" key="1">
    <source>
        <dbReference type="ARBA" id="ARBA00022714"/>
    </source>
</evidence>
<reference evidence="7 8" key="1">
    <citation type="journal article" date="2010" name="J. Bacteriol.">
        <title>Genome sequence of the oligotrophic marine Gammaproteobacterium HTCC2143, isolated from the Oregon Coast.</title>
        <authorList>
            <person name="Oh H.M."/>
            <person name="Kang I."/>
            <person name="Ferriera S."/>
            <person name="Giovannoni S.J."/>
            <person name="Cho J.C."/>
        </authorList>
    </citation>
    <scope>NUCLEOTIDE SEQUENCE [LARGE SCALE GENOMIC DNA]</scope>
    <source>
        <strain evidence="7 8">HTCC2143</strain>
    </source>
</reference>
<dbReference type="InterPro" id="IPR006058">
    <property type="entry name" value="2Fe2S_fd_BS"/>
</dbReference>
<evidence type="ECO:0000313" key="8">
    <source>
        <dbReference type="Proteomes" id="UP000004931"/>
    </source>
</evidence>
<dbReference type="InterPro" id="IPR036884">
    <property type="entry name" value="2Fe-2S-bd_dom_sf"/>
</dbReference>
<dbReference type="Gene3D" id="3.10.20.30">
    <property type="match status" value="1"/>
</dbReference>
<keyword evidence="5" id="KW-0411">Iron-sulfur</keyword>
<dbReference type="InterPro" id="IPR001041">
    <property type="entry name" value="2Fe-2S_ferredoxin-type"/>
</dbReference>
<keyword evidence="1" id="KW-0001">2Fe-2S</keyword>
<dbReference type="Gene3D" id="1.10.150.120">
    <property type="entry name" value="[2Fe-2S]-binding domain"/>
    <property type="match status" value="1"/>
</dbReference>
<organism evidence="7 8">
    <name type="scientific">marine gamma proteobacterium HTCC2143</name>
    <dbReference type="NCBI Taxonomy" id="247633"/>
    <lineage>
        <taxon>Bacteria</taxon>
        <taxon>Pseudomonadati</taxon>
        <taxon>Pseudomonadota</taxon>
        <taxon>Gammaproteobacteria</taxon>
        <taxon>Cellvibrionales</taxon>
        <taxon>Spongiibacteraceae</taxon>
        <taxon>BD1-7 clade</taxon>
    </lineage>
</organism>
<dbReference type="InterPro" id="IPR036010">
    <property type="entry name" value="2Fe-2S_ferredoxin-like_sf"/>
</dbReference>
<dbReference type="AlphaFoldDB" id="A0YGY3"/>
<dbReference type="Pfam" id="PF01799">
    <property type="entry name" value="Fer2_2"/>
    <property type="match status" value="1"/>
</dbReference>
<dbReference type="EMBL" id="AAVT01000013">
    <property type="protein sequence ID" value="EAW29858.1"/>
    <property type="molecule type" value="Genomic_DNA"/>
</dbReference>
<dbReference type="InterPro" id="IPR012675">
    <property type="entry name" value="Beta-grasp_dom_sf"/>
</dbReference>
<protein>
    <submittedName>
        <fullName evidence="7">Putative aldehyde dehydrogenase subunit III</fullName>
    </submittedName>
</protein>
<comment type="caution">
    <text evidence="7">The sequence shown here is derived from an EMBL/GenBank/DDBJ whole genome shotgun (WGS) entry which is preliminary data.</text>
</comment>
<evidence type="ECO:0000256" key="4">
    <source>
        <dbReference type="ARBA" id="ARBA00023004"/>
    </source>
</evidence>
<dbReference type="PROSITE" id="PS51085">
    <property type="entry name" value="2FE2S_FER_2"/>
    <property type="match status" value="1"/>
</dbReference>
<dbReference type="Proteomes" id="UP000004931">
    <property type="component" value="Unassembled WGS sequence"/>
</dbReference>
<dbReference type="Pfam" id="PF00111">
    <property type="entry name" value="Fer2"/>
    <property type="match status" value="1"/>
</dbReference>
<keyword evidence="8" id="KW-1185">Reference proteome</keyword>
<accession>A0YGY3</accession>